<proteinExistence type="predicted"/>
<keyword evidence="2" id="KW-1185">Reference proteome</keyword>
<evidence type="ECO:0000313" key="1">
    <source>
        <dbReference type="Ensembl" id="ENSCCEP00000012381.1"/>
    </source>
</evidence>
<dbReference type="Proteomes" id="UP000694410">
    <property type="component" value="Unplaced"/>
</dbReference>
<dbReference type="Ensembl" id="ENSCCET00000019298.1">
    <property type="protein sequence ID" value="ENSCCEP00000012381.1"/>
    <property type="gene ID" value="ENSCCEG00000011972.1"/>
</dbReference>
<sequence>GARLAPSMAAVRAAAWRRSGLCPAGLRAFWSGRRYPQTTGWWVKEERSEPSLICAPPCSQSYLPTEDLQSCLESQVSKVFVPSLPEDFWDMLSQTPSCTGCAVLGFYCTPMKDRTKTDELTAAELLLKMSWLYHSMP</sequence>
<evidence type="ECO:0000313" key="2">
    <source>
        <dbReference type="Proteomes" id="UP000694410"/>
    </source>
</evidence>
<organism evidence="1 2">
    <name type="scientific">Cyanistes caeruleus</name>
    <name type="common">Eurasian blue tit</name>
    <name type="synonym">Parus caeruleus</name>
    <dbReference type="NCBI Taxonomy" id="156563"/>
    <lineage>
        <taxon>Eukaryota</taxon>
        <taxon>Metazoa</taxon>
        <taxon>Chordata</taxon>
        <taxon>Craniata</taxon>
        <taxon>Vertebrata</taxon>
        <taxon>Euteleostomi</taxon>
        <taxon>Archelosauria</taxon>
        <taxon>Archosauria</taxon>
        <taxon>Dinosauria</taxon>
        <taxon>Saurischia</taxon>
        <taxon>Theropoda</taxon>
        <taxon>Coelurosauria</taxon>
        <taxon>Aves</taxon>
        <taxon>Neognathae</taxon>
        <taxon>Neoaves</taxon>
        <taxon>Telluraves</taxon>
        <taxon>Australaves</taxon>
        <taxon>Passeriformes</taxon>
        <taxon>Paridae</taxon>
        <taxon>Cyanistes</taxon>
    </lineage>
</organism>
<name>A0A8C0UVC2_CYACU</name>
<protein>
    <submittedName>
        <fullName evidence="1">Uncharacterized protein</fullName>
    </submittedName>
</protein>
<reference evidence="1" key="2">
    <citation type="submission" date="2025-09" db="UniProtKB">
        <authorList>
            <consortium name="Ensembl"/>
        </authorList>
    </citation>
    <scope>IDENTIFICATION</scope>
</reference>
<dbReference type="AlphaFoldDB" id="A0A8C0UVC2"/>
<accession>A0A8C0UVC2</accession>
<reference evidence="1" key="1">
    <citation type="submission" date="2025-08" db="UniProtKB">
        <authorList>
            <consortium name="Ensembl"/>
        </authorList>
    </citation>
    <scope>IDENTIFICATION</scope>
</reference>